<evidence type="ECO:0000256" key="2">
    <source>
        <dbReference type="ARBA" id="ARBA00012060"/>
    </source>
</evidence>
<dbReference type="RefSeq" id="WP_013231659.1">
    <property type="nucleotide sequence ID" value="NZ_FBSX01000009.1"/>
</dbReference>
<dbReference type="Pfam" id="PF01487">
    <property type="entry name" value="DHquinase_I"/>
    <property type="match status" value="1"/>
</dbReference>
<evidence type="ECO:0000256" key="3">
    <source>
        <dbReference type="ARBA" id="ARBA00023141"/>
    </source>
</evidence>
<dbReference type="EMBL" id="FBTB01000017">
    <property type="protein sequence ID" value="CUW13469.1"/>
    <property type="molecule type" value="Genomic_DNA"/>
</dbReference>
<protein>
    <recommendedName>
        <fullName evidence="2">3-dehydroquinate dehydratase</fullName>
        <ecNumber evidence="2">4.2.1.10</ecNumber>
    </recommendedName>
</protein>
<dbReference type="GeneID" id="34301424"/>
<keyword evidence="5" id="KW-0704">Schiff base</keyword>
<dbReference type="AlphaFoldDB" id="A0AAN2QVV5"/>
<evidence type="ECO:0000313" key="9">
    <source>
        <dbReference type="Proteomes" id="UP000199047"/>
    </source>
</evidence>
<dbReference type="Gene3D" id="3.20.20.70">
    <property type="entry name" value="Aldolase class I"/>
    <property type="match status" value="1"/>
</dbReference>
<keyword evidence="3" id="KW-0057">Aromatic amino acid biosynthesis</keyword>
<dbReference type="GO" id="GO:0046279">
    <property type="term" value="P:3,4-dihydroxybenzoate biosynthetic process"/>
    <property type="evidence" value="ECO:0007669"/>
    <property type="project" value="TreeGrafter"/>
</dbReference>
<gene>
    <name evidence="7" type="ORF">KSL4_1043</name>
    <name evidence="6" type="ORF">PL111_0281</name>
</gene>
<comment type="catalytic activity">
    <reaction evidence="1">
        <text>3-dehydroquinate = 3-dehydroshikimate + H2O</text>
        <dbReference type="Rhea" id="RHEA:21096"/>
        <dbReference type="ChEBI" id="CHEBI:15377"/>
        <dbReference type="ChEBI" id="CHEBI:16630"/>
        <dbReference type="ChEBI" id="CHEBI:32364"/>
        <dbReference type="EC" id="4.2.1.10"/>
    </reaction>
</comment>
<name>A0AAN2QVV5_9LACO</name>
<dbReference type="PANTHER" id="PTHR43699">
    <property type="entry name" value="3-DEHYDROQUINATE DEHYDRATASE"/>
    <property type="match status" value="1"/>
</dbReference>
<proteinExistence type="predicted"/>
<dbReference type="Proteomes" id="UP000199047">
    <property type="component" value="Unassembled WGS sequence"/>
</dbReference>
<evidence type="ECO:0000256" key="4">
    <source>
        <dbReference type="ARBA" id="ARBA00023239"/>
    </source>
</evidence>
<evidence type="ECO:0000313" key="7">
    <source>
        <dbReference type="EMBL" id="CUW13469.1"/>
    </source>
</evidence>
<dbReference type="GO" id="GO:0009073">
    <property type="term" value="P:aromatic amino acid family biosynthetic process"/>
    <property type="evidence" value="ECO:0007669"/>
    <property type="project" value="UniProtKB-KW"/>
</dbReference>
<evidence type="ECO:0000256" key="1">
    <source>
        <dbReference type="ARBA" id="ARBA00001864"/>
    </source>
</evidence>
<keyword evidence="4 6" id="KW-0456">Lyase</keyword>
<dbReference type="CDD" id="cd00502">
    <property type="entry name" value="DHQase_I"/>
    <property type="match status" value="1"/>
</dbReference>
<dbReference type="InterPro" id="IPR013785">
    <property type="entry name" value="Aldolase_TIM"/>
</dbReference>
<comment type="caution">
    <text evidence="6">The sequence shown here is derived from an EMBL/GenBank/DDBJ whole genome shotgun (WGS) entry which is preliminary data.</text>
</comment>
<evidence type="ECO:0000313" key="8">
    <source>
        <dbReference type="Proteomes" id="UP000198868"/>
    </source>
</evidence>
<accession>A0AAN2QVV5</accession>
<evidence type="ECO:0000313" key="6">
    <source>
        <dbReference type="EMBL" id="CUW11785.1"/>
    </source>
</evidence>
<keyword evidence="9" id="KW-1185">Reference proteome</keyword>
<dbReference type="InterPro" id="IPR001381">
    <property type="entry name" value="DHquinase_I"/>
</dbReference>
<reference evidence="8 9" key="1">
    <citation type="submission" date="2015-12" db="EMBL/GenBank/DDBJ databases">
        <authorList>
            <person name="Andreevskaya M."/>
        </authorList>
    </citation>
    <scope>NUCLEOTIDE SEQUENCE [LARGE SCALE GENOMIC DNA]</scope>
    <source>
        <strain evidence="7 9">KSL4-2</strain>
        <strain evidence="6 8">PL111</strain>
    </source>
</reference>
<dbReference type="SUPFAM" id="SSF51569">
    <property type="entry name" value="Aldolase"/>
    <property type="match status" value="1"/>
</dbReference>
<dbReference type="GO" id="GO:0003855">
    <property type="term" value="F:3-dehydroquinate dehydratase activity"/>
    <property type="evidence" value="ECO:0007669"/>
    <property type="project" value="UniProtKB-EC"/>
</dbReference>
<keyword evidence="3" id="KW-0028">Amino-acid biosynthesis</keyword>
<dbReference type="PANTHER" id="PTHR43699:SF1">
    <property type="entry name" value="3-DEHYDROQUINATE DEHYDRATASE"/>
    <property type="match status" value="1"/>
</dbReference>
<dbReference type="EMBL" id="FBTU01000017">
    <property type="protein sequence ID" value="CUW11785.1"/>
    <property type="molecule type" value="Genomic_DNA"/>
</dbReference>
<evidence type="ECO:0000256" key="5">
    <source>
        <dbReference type="ARBA" id="ARBA00023270"/>
    </source>
</evidence>
<sequence>MTLRELLHLPSTNGKPIITVPLTLGPSDKFGPFAQKLQQQNPDVVEWRADYIADNFSQAVMWQQVKLGAQDELAQKNVSVMTEAKMLAEIDNAKQEFTANWPVMNQQIIKELIGTVFNSIGGFPVILTYRTTSQGGQGEMSPVEYTTFLVNALYAGYPFVAVDVEYALEELLRQKIIDAAHEVGVPVILSYHDFNMTPKNSTAIILEMSKQPADIIKLAVMSQSEKDTQLLLDATKSAVTSVSQPLITISMGELGKRSRIEGYHYGSEMTFAVLDGTRVSAPGQLTVNDLVQEWQE</sequence>
<dbReference type="Proteomes" id="UP000198868">
    <property type="component" value="Unassembled WGS sequence"/>
</dbReference>
<dbReference type="EC" id="4.2.1.10" evidence="2"/>
<organism evidence="6 8">
    <name type="scientific">Leuconostoc inhae</name>
    <dbReference type="NCBI Taxonomy" id="178001"/>
    <lineage>
        <taxon>Bacteria</taxon>
        <taxon>Bacillati</taxon>
        <taxon>Bacillota</taxon>
        <taxon>Bacilli</taxon>
        <taxon>Lactobacillales</taxon>
        <taxon>Lactobacillaceae</taxon>
        <taxon>Leuconostoc</taxon>
    </lineage>
</organism>
<dbReference type="InterPro" id="IPR050146">
    <property type="entry name" value="Type-I_3-dehydroquinase"/>
</dbReference>